<comment type="pathway">
    <text evidence="10">Lipid metabolism; phospholipid metabolism.</text>
</comment>
<protein>
    <recommendedName>
        <fullName evidence="8 10">Phosphate acyltransferase</fullName>
        <ecNumber evidence="8 10">2.3.1.274</ecNumber>
    </recommendedName>
    <alternativeName>
        <fullName evidence="10">Acyl-ACP phosphotransacylase</fullName>
    </alternativeName>
    <alternativeName>
        <fullName evidence="10">Acyl-[acyl-carrier-protein]--phosphate acyltransferase</fullName>
    </alternativeName>
    <alternativeName>
        <fullName evidence="10">Phosphate-acyl-ACP acyltransferase</fullName>
    </alternativeName>
</protein>
<reference evidence="11" key="1">
    <citation type="submission" date="2020-06" db="EMBL/GenBank/DDBJ databases">
        <title>Novel chitinolytic bacterium.</title>
        <authorList>
            <person name="Ungkulpasvich U."/>
            <person name="Kosugi A."/>
            <person name="Uke A."/>
        </authorList>
    </citation>
    <scope>NUCLEOTIDE SEQUENCE</scope>
    <source>
        <strain evidence="11">UUS1-1</strain>
    </source>
</reference>
<evidence type="ECO:0000256" key="3">
    <source>
        <dbReference type="ARBA" id="ARBA00022516"/>
    </source>
</evidence>
<comment type="caution">
    <text evidence="11">The sequence shown here is derived from an EMBL/GenBank/DDBJ whole genome shotgun (WGS) entry which is preliminary data.</text>
</comment>
<comment type="function">
    <text evidence="10">Catalyzes the reversible formation of acyl-phosphate (acyl-PO(4)) from acyl-[acyl-carrier-protein] (acyl-ACP). This enzyme utilizes acyl-ACP as fatty acyl donor, but not acyl-CoA.</text>
</comment>
<dbReference type="EC" id="2.3.1.274" evidence="8 10"/>
<evidence type="ECO:0000256" key="6">
    <source>
        <dbReference type="ARBA" id="ARBA00023209"/>
    </source>
</evidence>
<evidence type="ECO:0000256" key="1">
    <source>
        <dbReference type="ARBA" id="ARBA00001232"/>
    </source>
</evidence>
<organism evidence="11 12">
    <name type="scientific">Capillibacterium thermochitinicola</name>
    <dbReference type="NCBI Taxonomy" id="2699427"/>
    <lineage>
        <taxon>Bacteria</taxon>
        <taxon>Bacillati</taxon>
        <taxon>Bacillota</taxon>
        <taxon>Capillibacterium</taxon>
    </lineage>
</organism>
<dbReference type="PANTHER" id="PTHR30100">
    <property type="entry name" value="FATTY ACID/PHOSPHOLIPID SYNTHESIS PROTEIN PLSX"/>
    <property type="match status" value="1"/>
</dbReference>
<keyword evidence="11" id="KW-0012">Acyltransferase</keyword>
<keyword evidence="3 10" id="KW-0444">Lipid biosynthesis</keyword>
<evidence type="ECO:0000313" key="12">
    <source>
        <dbReference type="Proteomes" id="UP000657177"/>
    </source>
</evidence>
<comment type="catalytic activity">
    <reaction evidence="1 10">
        <text>a fatty acyl-[ACP] + phosphate = an acyl phosphate + holo-[ACP]</text>
        <dbReference type="Rhea" id="RHEA:42292"/>
        <dbReference type="Rhea" id="RHEA-COMP:9685"/>
        <dbReference type="Rhea" id="RHEA-COMP:14125"/>
        <dbReference type="ChEBI" id="CHEBI:43474"/>
        <dbReference type="ChEBI" id="CHEBI:59918"/>
        <dbReference type="ChEBI" id="CHEBI:64479"/>
        <dbReference type="ChEBI" id="CHEBI:138651"/>
        <dbReference type="EC" id="2.3.1.274"/>
    </reaction>
</comment>
<comment type="subcellular location">
    <subcellularLocation>
        <location evidence="10">Cytoplasm</location>
    </subcellularLocation>
    <text evidence="10">Associated with the membrane possibly through PlsY.</text>
</comment>
<evidence type="ECO:0000256" key="8">
    <source>
        <dbReference type="ARBA" id="ARBA00024069"/>
    </source>
</evidence>
<dbReference type="Pfam" id="PF02504">
    <property type="entry name" value="FA_synthesis"/>
    <property type="match status" value="1"/>
</dbReference>
<comment type="similarity">
    <text evidence="10">Belongs to the PlsX family.</text>
</comment>
<dbReference type="HAMAP" id="MF_00019">
    <property type="entry name" value="PlsX"/>
    <property type="match status" value="1"/>
</dbReference>
<dbReference type="NCBIfam" id="TIGR00182">
    <property type="entry name" value="plsX"/>
    <property type="match status" value="1"/>
</dbReference>
<keyword evidence="5 10" id="KW-0443">Lipid metabolism</keyword>
<dbReference type="GO" id="GO:0006633">
    <property type="term" value="P:fatty acid biosynthetic process"/>
    <property type="evidence" value="ECO:0007669"/>
    <property type="project" value="UniProtKB-UniRule"/>
</dbReference>
<evidence type="ECO:0000256" key="2">
    <source>
        <dbReference type="ARBA" id="ARBA00022490"/>
    </source>
</evidence>
<evidence type="ECO:0000256" key="5">
    <source>
        <dbReference type="ARBA" id="ARBA00023098"/>
    </source>
</evidence>
<dbReference type="PIRSF" id="PIRSF002465">
    <property type="entry name" value="Phsphlp_syn_PlsX"/>
    <property type="match status" value="1"/>
</dbReference>
<dbReference type="GO" id="GO:0043811">
    <property type="term" value="F:phosphate:acyl-[acyl carrier protein] acyltransferase activity"/>
    <property type="evidence" value="ECO:0007669"/>
    <property type="project" value="UniProtKB-UniRule"/>
</dbReference>
<evidence type="ECO:0000256" key="10">
    <source>
        <dbReference type="HAMAP-Rule" id="MF_00019"/>
    </source>
</evidence>
<evidence type="ECO:0000256" key="9">
    <source>
        <dbReference type="ARBA" id="ARBA00046608"/>
    </source>
</evidence>
<keyword evidence="6 10" id="KW-0594">Phospholipid biosynthesis</keyword>
<dbReference type="PANTHER" id="PTHR30100:SF1">
    <property type="entry name" value="PHOSPHATE ACYLTRANSFERASE"/>
    <property type="match status" value="1"/>
</dbReference>
<dbReference type="InterPro" id="IPR012281">
    <property type="entry name" value="Phospholipid_synth_PlsX-like"/>
</dbReference>
<sequence>MRIAVDAMGGDYAPQQAVLGSVLAAKEEGIASVLVGRSEEISRELKQYQDYPQDLITIKDAREVVEFTDNPAMAVRKKRDSSIVVANQLVKTGEADAVISAGNTGAAMTASLFILGRIPGISRPAIAIPLPTVKGVTVLLDAGANAENDPEDLVQFAVMGTIYATSVLGLASAKVGLLNIGEEETKGNKLSLEAHQLLKTSGLDFIGNVEGKDILMGVADVVVCDGFVGNVILKFAEGMAAALFQKMKEALLQSPVTKLGALAIKPGLKKLKASFDYAEYGGAPLLGVNGVSIISHGRSDAKAFKNAIKAAANGVKQDIIAKIRSSLV</sequence>
<proteinExistence type="inferred from homology"/>
<keyword evidence="12" id="KW-1185">Reference proteome</keyword>
<evidence type="ECO:0000256" key="4">
    <source>
        <dbReference type="ARBA" id="ARBA00022679"/>
    </source>
</evidence>
<dbReference type="AlphaFoldDB" id="A0A8J6HWW8"/>
<accession>A0A8J6HWW8</accession>
<dbReference type="GO" id="GO:0005737">
    <property type="term" value="C:cytoplasm"/>
    <property type="evidence" value="ECO:0007669"/>
    <property type="project" value="UniProtKB-SubCell"/>
</dbReference>
<dbReference type="EMBL" id="JAAKDE010000008">
    <property type="protein sequence ID" value="MBA2132822.1"/>
    <property type="molecule type" value="Genomic_DNA"/>
</dbReference>
<keyword evidence="2 10" id="KW-0963">Cytoplasm</keyword>
<dbReference type="InterPro" id="IPR003664">
    <property type="entry name" value="FA_synthesis"/>
</dbReference>
<dbReference type="Proteomes" id="UP000657177">
    <property type="component" value="Unassembled WGS sequence"/>
</dbReference>
<dbReference type="SUPFAM" id="SSF53659">
    <property type="entry name" value="Isocitrate/Isopropylmalate dehydrogenase-like"/>
    <property type="match status" value="1"/>
</dbReference>
<evidence type="ECO:0000256" key="7">
    <source>
        <dbReference type="ARBA" id="ARBA00023264"/>
    </source>
</evidence>
<keyword evidence="7 10" id="KW-1208">Phospholipid metabolism</keyword>
<name>A0A8J6HWW8_9FIRM</name>
<evidence type="ECO:0000313" key="11">
    <source>
        <dbReference type="EMBL" id="MBA2132822.1"/>
    </source>
</evidence>
<gene>
    <name evidence="10 11" type="primary">plsX</name>
    <name evidence="11" type="ORF">G5B42_04590</name>
</gene>
<dbReference type="UniPathway" id="UPA00085"/>
<dbReference type="RefSeq" id="WP_181339273.1">
    <property type="nucleotide sequence ID" value="NZ_JAAKDE010000008.1"/>
</dbReference>
<comment type="subunit">
    <text evidence="9 10">Homodimer. Probably interacts with PlsY.</text>
</comment>
<dbReference type="Gene3D" id="3.40.718.10">
    <property type="entry name" value="Isopropylmalate Dehydrogenase"/>
    <property type="match status" value="1"/>
</dbReference>
<dbReference type="GO" id="GO:0008654">
    <property type="term" value="P:phospholipid biosynthetic process"/>
    <property type="evidence" value="ECO:0007669"/>
    <property type="project" value="UniProtKB-KW"/>
</dbReference>
<keyword evidence="4 10" id="KW-0808">Transferase</keyword>